<proteinExistence type="predicted"/>
<evidence type="ECO:0000313" key="2">
    <source>
        <dbReference type="Proteomes" id="UP001165064"/>
    </source>
</evidence>
<dbReference type="EMBL" id="BSXS01005777">
    <property type="protein sequence ID" value="GME84799.1"/>
    <property type="molecule type" value="Genomic_DNA"/>
</dbReference>
<name>A0ACB5TBA0_AMBMO</name>
<gene>
    <name evidence="1" type="ORF">Amon02_000710600</name>
</gene>
<comment type="caution">
    <text evidence="1">The sequence shown here is derived from an EMBL/GenBank/DDBJ whole genome shotgun (WGS) entry which is preliminary data.</text>
</comment>
<organism evidence="1 2">
    <name type="scientific">Ambrosiozyma monospora</name>
    <name type="common">Yeast</name>
    <name type="synonym">Endomycopsis monosporus</name>
    <dbReference type="NCBI Taxonomy" id="43982"/>
    <lineage>
        <taxon>Eukaryota</taxon>
        <taxon>Fungi</taxon>
        <taxon>Dikarya</taxon>
        <taxon>Ascomycota</taxon>
        <taxon>Saccharomycotina</taxon>
        <taxon>Pichiomycetes</taxon>
        <taxon>Pichiales</taxon>
        <taxon>Pichiaceae</taxon>
        <taxon>Ambrosiozyma</taxon>
    </lineage>
</organism>
<dbReference type="Proteomes" id="UP001165064">
    <property type="component" value="Unassembled WGS sequence"/>
</dbReference>
<reference evidence="1" key="1">
    <citation type="submission" date="2023-04" db="EMBL/GenBank/DDBJ databases">
        <title>Ambrosiozyma monospora NBRC 10751.</title>
        <authorList>
            <person name="Ichikawa N."/>
            <person name="Sato H."/>
            <person name="Tonouchi N."/>
        </authorList>
    </citation>
    <scope>NUCLEOTIDE SEQUENCE</scope>
    <source>
        <strain evidence="1">NBRC 10751</strain>
    </source>
</reference>
<keyword evidence="2" id="KW-1185">Reference proteome</keyword>
<sequence>MKLFQNASEIHLSKTPKLHEQGLVLDKFMLCARITKFTLIMDKEPNLVQIDFLKTLTNLKKLYINVQDHLIERDQQIHVFDFIRSSTSLRQLKISVLAHFPNQIPDWLVSLIAQLDYEMRGRLDINVEFINGIPVDRAEYFKSSMKFRKIEHLFTDVHLAFNLKNNLYLDSFGGDKSKLRKLQLVLSSSQEIEWEFDLVCPTLRYLQISQKQEALVRFNFSGVSNIKLLNLSQCVISSDTFSDKFCLPNLKDLQLNNCQFELPDNNEDGSDPIGLHLPESISFLKITHFVKQPFPHFSNTENLVNLLEVQIAAIRIIHQIRRIST</sequence>
<accession>A0ACB5TBA0</accession>
<evidence type="ECO:0000313" key="1">
    <source>
        <dbReference type="EMBL" id="GME84799.1"/>
    </source>
</evidence>
<protein>
    <submittedName>
        <fullName evidence="1">Unnamed protein product</fullName>
    </submittedName>
</protein>